<dbReference type="Proteomes" id="UP001157186">
    <property type="component" value="Unassembled WGS sequence"/>
</dbReference>
<keyword evidence="3" id="KW-1185">Reference proteome</keyword>
<proteinExistence type="predicted"/>
<reference evidence="2 3" key="1">
    <citation type="submission" date="2023-03" db="EMBL/GenBank/DDBJ databases">
        <title>Draft genome sequence of Thalassotalea insulae KCTC 62186T.</title>
        <authorList>
            <person name="Sawabe T."/>
        </authorList>
    </citation>
    <scope>NUCLEOTIDE SEQUENCE [LARGE SCALE GENOMIC DNA]</scope>
    <source>
        <strain evidence="2 3">KCTC 62186</strain>
    </source>
</reference>
<protein>
    <submittedName>
        <fullName evidence="2">Uncharacterized protein</fullName>
    </submittedName>
</protein>
<name>A0ABQ6GQX2_9GAMM</name>
<feature type="region of interest" description="Disordered" evidence="1">
    <location>
        <begin position="146"/>
        <end position="167"/>
    </location>
</feature>
<sequence length="167" mass="18915">MSSNHYSRWLMIKNLAIFQIKLACDALRDLLLSPVSFICTFIDIIKQPEQANSYFEQLMKTGQYSDRWLNLFGEQSGGSVHRKAGASHQSVAEQQQASAANVDQLFDKIESILKEQEVNEKLTAAAKYKISQYVAYWSKIQNASAPHNTNESEISAEANRPHRHKPS</sequence>
<dbReference type="EMBL" id="BSST01000001">
    <property type="protein sequence ID" value="GLX77812.1"/>
    <property type="molecule type" value="Genomic_DNA"/>
</dbReference>
<comment type="caution">
    <text evidence="2">The sequence shown here is derived from an EMBL/GenBank/DDBJ whole genome shotgun (WGS) entry which is preliminary data.</text>
</comment>
<organism evidence="2 3">
    <name type="scientific">Thalassotalea insulae</name>
    <dbReference type="NCBI Taxonomy" id="2056778"/>
    <lineage>
        <taxon>Bacteria</taxon>
        <taxon>Pseudomonadati</taxon>
        <taxon>Pseudomonadota</taxon>
        <taxon>Gammaproteobacteria</taxon>
        <taxon>Alteromonadales</taxon>
        <taxon>Colwelliaceae</taxon>
        <taxon>Thalassotalea</taxon>
    </lineage>
</organism>
<gene>
    <name evidence="2" type="ORF">tinsulaeT_11520</name>
</gene>
<evidence type="ECO:0000256" key="1">
    <source>
        <dbReference type="SAM" id="MobiDB-lite"/>
    </source>
</evidence>
<evidence type="ECO:0000313" key="2">
    <source>
        <dbReference type="EMBL" id="GLX77812.1"/>
    </source>
</evidence>
<dbReference type="RefSeq" id="WP_284243702.1">
    <property type="nucleotide sequence ID" value="NZ_BSST01000001.1"/>
</dbReference>
<evidence type="ECO:0000313" key="3">
    <source>
        <dbReference type="Proteomes" id="UP001157186"/>
    </source>
</evidence>
<accession>A0ABQ6GQX2</accession>